<name>A0A1M4VCZ0_9THEO</name>
<dbReference type="EMBL" id="FQVH01000004">
    <property type="protein sequence ID" value="SHE66819.1"/>
    <property type="molecule type" value="Genomic_DNA"/>
</dbReference>
<evidence type="ECO:0000313" key="1">
    <source>
        <dbReference type="EMBL" id="SHE66819.1"/>
    </source>
</evidence>
<dbReference type="AlphaFoldDB" id="A0A1M4VCZ0"/>
<reference evidence="1 2" key="1">
    <citation type="submission" date="2016-11" db="EMBL/GenBank/DDBJ databases">
        <authorList>
            <person name="Jaros S."/>
            <person name="Januszkiewicz K."/>
            <person name="Wedrychowicz H."/>
        </authorList>
    </citation>
    <scope>NUCLEOTIDE SEQUENCE [LARGE SCALE GENOMIC DNA]</scope>
    <source>
        <strain evidence="1 2">DSM 17918</strain>
    </source>
</reference>
<dbReference type="Proteomes" id="UP000184088">
    <property type="component" value="Unassembled WGS sequence"/>
</dbReference>
<dbReference type="STRING" id="1121256.SAMN02746089_00595"/>
<keyword evidence="2" id="KW-1185">Reference proteome</keyword>
<accession>A0A1M4VCZ0</accession>
<proteinExistence type="predicted"/>
<gene>
    <name evidence="1" type="ORF">SAMN02746089_00595</name>
</gene>
<organism evidence="1 2">
    <name type="scientific">Caldanaerobius fijiensis DSM 17918</name>
    <dbReference type="NCBI Taxonomy" id="1121256"/>
    <lineage>
        <taxon>Bacteria</taxon>
        <taxon>Bacillati</taxon>
        <taxon>Bacillota</taxon>
        <taxon>Clostridia</taxon>
        <taxon>Thermoanaerobacterales</taxon>
        <taxon>Thermoanaerobacteraceae</taxon>
        <taxon>Caldanaerobius</taxon>
    </lineage>
</organism>
<protein>
    <submittedName>
        <fullName evidence="1">Uncharacterized protein</fullName>
    </submittedName>
</protein>
<sequence length="45" mass="5697">MLLRHFIKEEDAENVYKLWYKTFNNTWPLSYDKFIEFIDGYIFKE</sequence>
<dbReference type="RefSeq" id="WP_159432354.1">
    <property type="nucleotide sequence ID" value="NZ_FQVH01000004.1"/>
</dbReference>
<evidence type="ECO:0000313" key="2">
    <source>
        <dbReference type="Proteomes" id="UP000184088"/>
    </source>
</evidence>